<dbReference type="Proteomes" id="UP001303608">
    <property type="component" value="Chromosome"/>
</dbReference>
<name>A0ACD4WI24_STRVN</name>
<proteinExistence type="predicted"/>
<accession>A0ACD4WI24</accession>
<evidence type="ECO:0000313" key="1">
    <source>
        <dbReference type="EMBL" id="WOY97571.1"/>
    </source>
</evidence>
<gene>
    <name evidence="1" type="ORF">R2E43_08985</name>
</gene>
<organism evidence="1 2">
    <name type="scientific">Streptomyces violaceoruber</name>
    <dbReference type="NCBI Taxonomy" id="1935"/>
    <lineage>
        <taxon>Bacteria</taxon>
        <taxon>Bacillati</taxon>
        <taxon>Actinomycetota</taxon>
        <taxon>Actinomycetes</taxon>
        <taxon>Kitasatosporales</taxon>
        <taxon>Streptomycetaceae</taxon>
        <taxon>Streptomyces</taxon>
        <taxon>Streptomyces violaceoruber group</taxon>
    </lineage>
</organism>
<sequence>MRLEECAVGVLAVLTMLPGPDMAVVTRRAATSGCQDGLRTAGEITAGLLVWSVLPASPPS</sequence>
<keyword evidence="2" id="KW-1185">Reference proteome</keyword>
<dbReference type="EMBL" id="CP137734">
    <property type="protein sequence ID" value="WOY97571.1"/>
    <property type="molecule type" value="Genomic_DNA"/>
</dbReference>
<protein>
    <submittedName>
        <fullName evidence="1">Uncharacterized protein</fullName>
    </submittedName>
</protein>
<evidence type="ECO:0000313" key="2">
    <source>
        <dbReference type="Proteomes" id="UP001303608"/>
    </source>
</evidence>
<reference evidence="1" key="1">
    <citation type="submission" date="2023-10" db="EMBL/GenBank/DDBJ databases">
        <title>The genome sequence of Streptomyces violaceoruber CGMCC 4.1801.</title>
        <authorList>
            <person name="Mo P."/>
        </authorList>
    </citation>
    <scope>NUCLEOTIDE SEQUENCE</scope>
    <source>
        <strain evidence="1">CGMCC 4.1801</strain>
    </source>
</reference>